<keyword evidence="2 3" id="KW-0786">Thiamine pyrophosphate</keyword>
<dbReference type="Pfam" id="PF02775">
    <property type="entry name" value="TPP_enzyme_C"/>
    <property type="match status" value="1"/>
</dbReference>
<organism evidence="8 9">
    <name type="scientific">Sphingomonas baiyangensis</name>
    <dbReference type="NCBI Taxonomy" id="2572576"/>
    <lineage>
        <taxon>Bacteria</taxon>
        <taxon>Pseudomonadati</taxon>
        <taxon>Pseudomonadota</taxon>
        <taxon>Alphaproteobacteria</taxon>
        <taxon>Sphingomonadales</taxon>
        <taxon>Sphingomonadaceae</taxon>
        <taxon>Sphingomonas</taxon>
    </lineage>
</organism>
<dbReference type="InterPro" id="IPR012000">
    <property type="entry name" value="Thiamin_PyroP_enz_cen_dom"/>
</dbReference>
<evidence type="ECO:0000313" key="8">
    <source>
        <dbReference type="EMBL" id="TKD50673.1"/>
    </source>
</evidence>
<protein>
    <submittedName>
        <fullName evidence="8">Benzoylformate decarboxylase</fullName>
        <ecNumber evidence="8">4.1.1.7</ecNumber>
    </submittedName>
</protein>
<evidence type="ECO:0000259" key="6">
    <source>
        <dbReference type="Pfam" id="PF02775"/>
    </source>
</evidence>
<feature type="compositionally biased region" description="Pro residues" evidence="4">
    <location>
        <begin position="330"/>
        <end position="341"/>
    </location>
</feature>
<dbReference type="SUPFAM" id="SSF52518">
    <property type="entry name" value="Thiamin diphosphate-binding fold (THDP-binding)"/>
    <property type="match status" value="2"/>
</dbReference>
<evidence type="ECO:0000256" key="2">
    <source>
        <dbReference type="ARBA" id="ARBA00023052"/>
    </source>
</evidence>
<dbReference type="GO" id="GO:0003984">
    <property type="term" value="F:acetolactate synthase activity"/>
    <property type="evidence" value="ECO:0007669"/>
    <property type="project" value="TreeGrafter"/>
</dbReference>
<dbReference type="CDD" id="cd02002">
    <property type="entry name" value="TPP_BFDC"/>
    <property type="match status" value="1"/>
</dbReference>
<dbReference type="GO" id="GO:0050660">
    <property type="term" value="F:flavin adenine dinucleotide binding"/>
    <property type="evidence" value="ECO:0007669"/>
    <property type="project" value="TreeGrafter"/>
</dbReference>
<dbReference type="Proteomes" id="UP000309138">
    <property type="component" value="Unassembled WGS sequence"/>
</dbReference>
<evidence type="ECO:0000256" key="3">
    <source>
        <dbReference type="RuleBase" id="RU362132"/>
    </source>
</evidence>
<dbReference type="InterPro" id="IPR011766">
    <property type="entry name" value="TPP_enzyme_TPP-bd"/>
</dbReference>
<evidence type="ECO:0000259" key="7">
    <source>
        <dbReference type="Pfam" id="PF02776"/>
    </source>
</evidence>
<evidence type="ECO:0000259" key="5">
    <source>
        <dbReference type="Pfam" id="PF00205"/>
    </source>
</evidence>
<dbReference type="AlphaFoldDB" id="A0A4U1L397"/>
<dbReference type="GO" id="GO:0000287">
    <property type="term" value="F:magnesium ion binding"/>
    <property type="evidence" value="ECO:0007669"/>
    <property type="project" value="InterPro"/>
</dbReference>
<dbReference type="EMBL" id="SWKR01000002">
    <property type="protein sequence ID" value="TKD50673.1"/>
    <property type="molecule type" value="Genomic_DNA"/>
</dbReference>
<dbReference type="CDD" id="cd07035">
    <property type="entry name" value="TPP_PYR_POX_like"/>
    <property type="match status" value="1"/>
</dbReference>
<evidence type="ECO:0000256" key="1">
    <source>
        <dbReference type="ARBA" id="ARBA00007812"/>
    </source>
</evidence>
<reference evidence="8 9" key="1">
    <citation type="submission" date="2019-04" db="EMBL/GenBank/DDBJ databases">
        <authorList>
            <person name="Yang Y."/>
            <person name="Wei D."/>
        </authorList>
    </citation>
    <scope>NUCLEOTIDE SEQUENCE [LARGE SCALE GENOMIC DNA]</scope>
    <source>
        <strain evidence="8 9">L-1-4w-11</strain>
    </source>
</reference>
<dbReference type="EC" id="4.1.1.7" evidence="8"/>
<dbReference type="InterPro" id="IPR045229">
    <property type="entry name" value="TPP_enz"/>
</dbReference>
<comment type="caution">
    <text evidence="8">The sequence shown here is derived from an EMBL/GenBank/DDBJ whole genome shotgun (WGS) entry which is preliminary data.</text>
</comment>
<feature type="domain" description="Thiamine pyrophosphate enzyme TPP-binding" evidence="6">
    <location>
        <begin position="393"/>
        <end position="515"/>
    </location>
</feature>
<gene>
    <name evidence="8" type="ORF">FBR43_07730</name>
</gene>
<dbReference type="PROSITE" id="PS00187">
    <property type="entry name" value="TPP_ENZYMES"/>
    <property type="match status" value="1"/>
</dbReference>
<evidence type="ECO:0000313" key="9">
    <source>
        <dbReference type="Proteomes" id="UP000309138"/>
    </source>
</evidence>
<dbReference type="GO" id="GO:0019752">
    <property type="term" value="P:carboxylic acid metabolic process"/>
    <property type="evidence" value="ECO:0007669"/>
    <property type="project" value="UniProtKB-ARBA"/>
</dbReference>
<dbReference type="PANTHER" id="PTHR18968">
    <property type="entry name" value="THIAMINE PYROPHOSPHATE ENZYMES"/>
    <property type="match status" value="1"/>
</dbReference>
<name>A0A4U1L397_9SPHN</name>
<feature type="region of interest" description="Disordered" evidence="4">
    <location>
        <begin position="323"/>
        <end position="344"/>
    </location>
</feature>
<dbReference type="InterPro" id="IPR029061">
    <property type="entry name" value="THDP-binding"/>
</dbReference>
<dbReference type="Pfam" id="PF02776">
    <property type="entry name" value="TPP_enzyme_N"/>
    <property type="match status" value="1"/>
</dbReference>
<dbReference type="InterPro" id="IPR000399">
    <property type="entry name" value="TPP-bd_CS"/>
</dbReference>
<dbReference type="InterPro" id="IPR029035">
    <property type="entry name" value="DHS-like_NAD/FAD-binding_dom"/>
</dbReference>
<keyword evidence="8" id="KW-0456">Lyase</keyword>
<feature type="domain" description="Thiamine pyrophosphate enzyme central" evidence="5">
    <location>
        <begin position="186"/>
        <end position="321"/>
    </location>
</feature>
<keyword evidence="9" id="KW-1185">Reference proteome</keyword>
<dbReference type="RefSeq" id="WP_136942617.1">
    <property type="nucleotide sequence ID" value="NZ_SWKR01000002.1"/>
</dbReference>
<dbReference type="PANTHER" id="PTHR18968:SF133">
    <property type="entry name" value="BENZOYLFORMATE DECARBOXYLASE"/>
    <property type="match status" value="1"/>
</dbReference>
<dbReference type="Pfam" id="PF00205">
    <property type="entry name" value="TPP_enzyme_M"/>
    <property type="match status" value="1"/>
</dbReference>
<evidence type="ECO:0000256" key="4">
    <source>
        <dbReference type="SAM" id="MobiDB-lite"/>
    </source>
</evidence>
<dbReference type="GO" id="GO:0030976">
    <property type="term" value="F:thiamine pyrophosphate binding"/>
    <property type="evidence" value="ECO:0007669"/>
    <property type="project" value="InterPro"/>
</dbReference>
<feature type="domain" description="Thiamine pyrophosphate enzyme N-terminal TPP-binding" evidence="7">
    <location>
        <begin position="3"/>
        <end position="102"/>
    </location>
</feature>
<comment type="similarity">
    <text evidence="1 3">Belongs to the TPP enzyme family.</text>
</comment>
<dbReference type="InterPro" id="IPR012001">
    <property type="entry name" value="Thiamin_PyroP_enz_TPP-bd_dom"/>
</dbReference>
<sequence length="521" mass="54853">MTTVRDATIALMRAHGMTRIFGNPGSTELPMFRDFPADFDYVLGLQESVVIGMADGYAQATRNAALVNLHSSAGTGHALGNLFTAYKNRTPLVVTAGQQARGILPYEPFLYAEGATEFPRPFVKWACEPARAEDVPHAIARAYHVAMTPPCGPTFVSVPVDDWDRPCAPLTPRRVASRAAGDPALIAEIAEALASARNPALVYGAGVARDGAWDAAIALAERHAAAVWIAPFAARNPFPEDHRLFRGFLMPMRDRIREALGGHDVIVTVGGPLSLYHVDGEGPHLPDGARHFLCVDDLGSAACAPAGDAVVADARSFLSALLDGPAPEARTPPPPAPPPPSLDRTSLTDAWLLARIAALRPAGSIIVEEAPSSRGAMHDRLPITLRDGFYTCASGGLGHGMPAAVGIALARPGEKVIAIIGDGSAMYAIQALWSAADRRLPISFVIVNNRRYQALHGFGRLFGLAKPIGTELPGLDFCAIAEGQGVRATRVDNIAGIDAALAASFAADHPTLVDVQVAQGA</sequence>
<dbReference type="NCBIfam" id="NF005485">
    <property type="entry name" value="PRK07092.1"/>
    <property type="match status" value="1"/>
</dbReference>
<proteinExistence type="inferred from homology"/>
<dbReference type="Gene3D" id="3.40.50.970">
    <property type="match status" value="2"/>
</dbReference>
<dbReference type="Gene3D" id="3.40.50.1220">
    <property type="entry name" value="TPP-binding domain"/>
    <property type="match status" value="1"/>
</dbReference>
<dbReference type="OrthoDB" id="9773408at2"/>
<accession>A0A4U1L397</accession>
<dbReference type="GO" id="GO:0050695">
    <property type="term" value="F:benzoylformate decarboxylase activity"/>
    <property type="evidence" value="ECO:0007669"/>
    <property type="project" value="UniProtKB-EC"/>
</dbReference>
<dbReference type="SUPFAM" id="SSF52467">
    <property type="entry name" value="DHS-like NAD/FAD-binding domain"/>
    <property type="match status" value="1"/>
</dbReference>